<feature type="binding site" evidence="8">
    <location>
        <position position="170"/>
    </location>
    <ligand>
        <name>ATP</name>
        <dbReference type="ChEBI" id="CHEBI:30616"/>
    </ligand>
</feature>
<dbReference type="InterPro" id="IPR020591">
    <property type="entry name" value="Chromosome_initiator_DnaA-like"/>
</dbReference>
<evidence type="ECO:0000256" key="11">
    <source>
        <dbReference type="RuleBase" id="RU004227"/>
    </source>
</evidence>
<dbReference type="Pfam" id="PF11638">
    <property type="entry name" value="DnaA_N"/>
    <property type="match status" value="1"/>
</dbReference>
<comment type="subcellular location">
    <subcellularLocation>
        <location evidence="8">Cytoplasm</location>
    </subcellularLocation>
</comment>
<dbReference type="GO" id="GO:0003688">
    <property type="term" value="F:DNA replication origin binding"/>
    <property type="evidence" value="ECO:0007669"/>
    <property type="project" value="UniProtKB-UniRule"/>
</dbReference>
<evidence type="ECO:0000256" key="4">
    <source>
        <dbReference type="ARBA" id="ARBA00022741"/>
    </source>
</evidence>
<dbReference type="InterPro" id="IPR027417">
    <property type="entry name" value="P-loop_NTPase"/>
</dbReference>
<keyword evidence="2 8" id="KW-0963">Cytoplasm</keyword>
<dbReference type="GO" id="GO:0005886">
    <property type="term" value="C:plasma membrane"/>
    <property type="evidence" value="ECO:0007669"/>
    <property type="project" value="TreeGrafter"/>
</dbReference>
<dbReference type="HAMAP" id="MF_00377">
    <property type="entry name" value="DnaA_bact"/>
    <property type="match status" value="1"/>
</dbReference>
<feature type="domain" description="Chromosomal replication initiator DnaA C-terminal" evidence="13">
    <location>
        <begin position="370"/>
        <end position="439"/>
    </location>
</feature>
<feature type="binding site" evidence="8">
    <location>
        <position position="168"/>
    </location>
    <ligand>
        <name>ATP</name>
        <dbReference type="ChEBI" id="CHEBI:30616"/>
    </ligand>
</feature>
<gene>
    <name evidence="8" type="primary">dnaA</name>
    <name evidence="14" type="ORF">UX85_C0001G0006</name>
</gene>
<evidence type="ECO:0000256" key="3">
    <source>
        <dbReference type="ARBA" id="ARBA00022705"/>
    </source>
</evidence>
<comment type="similarity">
    <text evidence="1 8 11">Belongs to the DnaA family.</text>
</comment>
<evidence type="ECO:0000313" key="15">
    <source>
        <dbReference type="Proteomes" id="UP000033860"/>
    </source>
</evidence>
<feature type="binding site" evidence="8">
    <location>
        <position position="171"/>
    </location>
    <ligand>
        <name>ATP</name>
        <dbReference type="ChEBI" id="CHEBI:30616"/>
    </ligand>
</feature>
<name>A0A0G1RXF2_9BACT</name>
<comment type="caution">
    <text evidence="8">Lacks conserved residue(s) required for the propagation of feature annotation.</text>
</comment>
<dbReference type="CDD" id="cd06571">
    <property type="entry name" value="Bac_DnaA_C"/>
    <property type="match status" value="1"/>
</dbReference>
<keyword evidence="5 8" id="KW-0067">ATP-binding</keyword>
<dbReference type="Gene3D" id="3.30.300.180">
    <property type="match status" value="1"/>
</dbReference>
<dbReference type="CDD" id="cd00009">
    <property type="entry name" value="AAA"/>
    <property type="match status" value="1"/>
</dbReference>
<comment type="subunit">
    <text evidence="8">Oligomerizes as a right-handed, spiral filament on DNA at oriC.</text>
</comment>
<dbReference type="Gene3D" id="3.40.50.300">
    <property type="entry name" value="P-loop containing nucleotide triphosphate hydrolases"/>
    <property type="match status" value="1"/>
</dbReference>
<accession>A0A0G1RXF2</accession>
<dbReference type="GO" id="GO:0008289">
    <property type="term" value="F:lipid binding"/>
    <property type="evidence" value="ECO:0007669"/>
    <property type="project" value="UniProtKB-KW"/>
</dbReference>
<dbReference type="SMART" id="SM00760">
    <property type="entry name" value="Bac_DnaA_C"/>
    <property type="match status" value="1"/>
</dbReference>
<comment type="function">
    <text evidence="8 10">Plays an essential role in the initiation and regulation of chromosomal replication. ATP-DnaA binds to the origin of replication (oriC) to initiate formation of the DNA replication initiation complex once per cell cycle. Binds the DnaA box (a 9 base pair repeat at the origin) and separates the double-stranded (ds)DNA. Forms a right-handed helical filament on oriC DNA; dsDNA binds to the exterior of the filament while single-stranded (ss)DNA is stabiized in the filament's interior. The ATP-DnaA-oriC complex binds and stabilizes one strand of the AT-rich DNA unwinding element (DUE), permitting loading of DNA polymerase. After initiation quickly degrades to an ADP-DnaA complex that is not apt for DNA replication. Binds acidic phospholipids.</text>
</comment>
<keyword evidence="6 8" id="KW-0446">Lipid-binding</keyword>
<feature type="domain" description="AAA+ ATPase" evidence="12">
    <location>
        <begin position="157"/>
        <end position="286"/>
    </location>
</feature>
<feature type="region of interest" description="Domain I, interacts with DnaA modulators" evidence="8">
    <location>
        <begin position="1"/>
        <end position="120"/>
    </location>
</feature>
<evidence type="ECO:0000256" key="8">
    <source>
        <dbReference type="HAMAP-Rule" id="MF_00377"/>
    </source>
</evidence>
<protein>
    <recommendedName>
        <fullName evidence="8 9">Chromosomal replication initiator protein DnaA</fullName>
    </recommendedName>
</protein>
<dbReference type="PANTHER" id="PTHR30050:SF2">
    <property type="entry name" value="CHROMOSOMAL REPLICATION INITIATOR PROTEIN DNAA"/>
    <property type="match status" value="1"/>
</dbReference>
<dbReference type="Gene3D" id="1.10.8.60">
    <property type="match status" value="1"/>
</dbReference>
<keyword evidence="7 8" id="KW-0238">DNA-binding</keyword>
<comment type="domain">
    <text evidence="8">Domain I is involved in oligomerization and binding regulators, domain II is flexibile and of varying length in different bacteria, domain III forms the AAA+ region, while domain IV binds dsDNA.</text>
</comment>
<dbReference type="Gene3D" id="1.10.1750.10">
    <property type="match status" value="1"/>
</dbReference>
<keyword evidence="3 8" id="KW-0235">DNA replication</keyword>
<feature type="region of interest" description="Domain IV, binds dsDNA" evidence="8">
    <location>
        <begin position="340"/>
        <end position="467"/>
    </location>
</feature>
<dbReference type="GO" id="GO:0005524">
    <property type="term" value="F:ATP binding"/>
    <property type="evidence" value="ECO:0007669"/>
    <property type="project" value="UniProtKB-UniRule"/>
</dbReference>
<proteinExistence type="inferred from homology"/>
<dbReference type="GO" id="GO:0006270">
    <property type="term" value="P:DNA replication initiation"/>
    <property type="evidence" value="ECO:0007669"/>
    <property type="project" value="UniProtKB-UniRule"/>
</dbReference>
<dbReference type="InterPro" id="IPR024633">
    <property type="entry name" value="DnaA_N_dom"/>
</dbReference>
<dbReference type="SUPFAM" id="SSF48295">
    <property type="entry name" value="TrpR-like"/>
    <property type="match status" value="1"/>
</dbReference>
<dbReference type="InterPro" id="IPR013159">
    <property type="entry name" value="DnaA_C"/>
</dbReference>
<dbReference type="InterPro" id="IPR010921">
    <property type="entry name" value="Trp_repressor/repl_initiator"/>
</dbReference>
<dbReference type="SMART" id="SM00382">
    <property type="entry name" value="AAA"/>
    <property type="match status" value="1"/>
</dbReference>
<keyword evidence="4 8" id="KW-0547">Nucleotide-binding</keyword>
<evidence type="ECO:0000313" key="14">
    <source>
        <dbReference type="EMBL" id="KKU61792.1"/>
    </source>
</evidence>
<dbReference type="GO" id="GO:0005737">
    <property type="term" value="C:cytoplasm"/>
    <property type="evidence" value="ECO:0007669"/>
    <property type="project" value="UniProtKB-SubCell"/>
</dbReference>
<dbReference type="GO" id="GO:0006275">
    <property type="term" value="P:regulation of DNA replication"/>
    <property type="evidence" value="ECO:0007669"/>
    <property type="project" value="UniProtKB-UniRule"/>
</dbReference>
<dbReference type="AlphaFoldDB" id="A0A0G1RXF2"/>
<sequence length="467" mass="51817">MNNESLWSAVRSELELNLSPGNFATWIAPLALLSLKESGGKSILTIACPSVFHKNQISERYLGQIAAVAEKALKKKCEIKLAVKQRAVKQKKGRRGSGEGEDLFSVDIAKMEREAYLEAAARVGLSAALTFKNFAVSGSNEVAHAAARTAAKSPGQVYRLVFVYGGVGVGKTHLMQAVGHEILAKNPDAAVVYCTGEEFTNEIIEAIRNKTTANFRHKYRQARVLLLDDVQFIGGKETVQEEFFHTFNAVHKEGGQVVLTSDRLPNEIAGLEDRLRSRFEGGLTVDIQPPGFELRTAILLIKAQQLNMELPMRVAQVVAANVESTRKLEGVLLRLSGEQVAKKEALTEELAMALLNKINGETVRLKSRVTATQVVRLVAEYYQLKTTDIRGERRLKTVALPRQVVMYLLRKELRLSLKEVGRVLGGRDHSTVLHGQEKVSRLLSESEDLRLDVINIRKQIYQNRGKV</sequence>
<feature type="binding site" evidence="8">
    <location>
        <position position="172"/>
    </location>
    <ligand>
        <name>ATP</name>
        <dbReference type="ChEBI" id="CHEBI:30616"/>
    </ligand>
</feature>
<dbReference type="InterPro" id="IPR013317">
    <property type="entry name" value="DnaA_dom"/>
</dbReference>
<dbReference type="NCBIfam" id="TIGR00362">
    <property type="entry name" value="DnaA"/>
    <property type="match status" value="1"/>
</dbReference>
<reference evidence="14 15" key="1">
    <citation type="journal article" date="2015" name="Nature">
        <title>rRNA introns, odd ribosomes, and small enigmatic genomes across a large radiation of phyla.</title>
        <authorList>
            <person name="Brown C.T."/>
            <person name="Hug L.A."/>
            <person name="Thomas B.C."/>
            <person name="Sharon I."/>
            <person name="Castelle C.J."/>
            <person name="Singh A."/>
            <person name="Wilkins M.J."/>
            <person name="Williams K.H."/>
            <person name="Banfield J.F."/>
        </authorList>
    </citation>
    <scope>NUCLEOTIDE SEQUENCE [LARGE SCALE GENOMIC DNA]</scope>
</reference>
<dbReference type="EMBL" id="LCNT01000001">
    <property type="protein sequence ID" value="KKU61792.1"/>
    <property type="molecule type" value="Genomic_DNA"/>
</dbReference>
<organism evidence="14 15">
    <name type="scientific">Candidatus Beckwithbacteria bacterium GW2011_GWB1_47_15</name>
    <dbReference type="NCBI Taxonomy" id="1618371"/>
    <lineage>
        <taxon>Bacteria</taxon>
        <taxon>Candidatus Beckwithiibacteriota</taxon>
    </lineage>
</organism>
<evidence type="ECO:0000256" key="10">
    <source>
        <dbReference type="RuleBase" id="RU000577"/>
    </source>
</evidence>
<dbReference type="Pfam" id="PF00308">
    <property type="entry name" value="Bac_DnaA"/>
    <property type="match status" value="1"/>
</dbReference>
<dbReference type="InterPro" id="IPR003593">
    <property type="entry name" value="AAA+_ATPase"/>
</dbReference>
<dbReference type="PANTHER" id="PTHR30050">
    <property type="entry name" value="CHROMOSOMAL REPLICATION INITIATOR PROTEIN DNAA"/>
    <property type="match status" value="1"/>
</dbReference>
<dbReference type="Proteomes" id="UP000033860">
    <property type="component" value="Unassembled WGS sequence"/>
</dbReference>
<evidence type="ECO:0000256" key="6">
    <source>
        <dbReference type="ARBA" id="ARBA00023121"/>
    </source>
</evidence>
<evidence type="ECO:0000256" key="7">
    <source>
        <dbReference type="ARBA" id="ARBA00023125"/>
    </source>
</evidence>
<evidence type="ECO:0000256" key="2">
    <source>
        <dbReference type="ARBA" id="ARBA00022490"/>
    </source>
</evidence>
<dbReference type="SUPFAM" id="SSF52540">
    <property type="entry name" value="P-loop containing nucleoside triphosphate hydrolases"/>
    <property type="match status" value="1"/>
</dbReference>
<evidence type="ECO:0000256" key="1">
    <source>
        <dbReference type="ARBA" id="ARBA00006583"/>
    </source>
</evidence>
<dbReference type="PRINTS" id="PR00051">
    <property type="entry name" value="DNAA"/>
</dbReference>
<dbReference type="InterPro" id="IPR038454">
    <property type="entry name" value="DnaA_N_sf"/>
</dbReference>
<evidence type="ECO:0000256" key="5">
    <source>
        <dbReference type="ARBA" id="ARBA00022840"/>
    </source>
</evidence>
<evidence type="ECO:0000259" key="13">
    <source>
        <dbReference type="SMART" id="SM00760"/>
    </source>
</evidence>
<dbReference type="PATRIC" id="fig|1618371.3.peg.6"/>
<comment type="caution">
    <text evidence="14">The sequence shown here is derived from an EMBL/GenBank/DDBJ whole genome shotgun (WGS) entry which is preliminary data.</text>
</comment>
<dbReference type="InterPro" id="IPR001957">
    <property type="entry name" value="Chromosome_initiator_DnaA"/>
</dbReference>
<evidence type="ECO:0000256" key="9">
    <source>
        <dbReference type="NCBIfam" id="TIGR00362"/>
    </source>
</evidence>
<dbReference type="Pfam" id="PF08299">
    <property type="entry name" value="Bac_DnaA_C"/>
    <property type="match status" value="1"/>
</dbReference>
<evidence type="ECO:0000259" key="12">
    <source>
        <dbReference type="SMART" id="SM00382"/>
    </source>
</evidence>